<evidence type="ECO:0000259" key="2">
    <source>
        <dbReference type="Pfam" id="PF20150"/>
    </source>
</evidence>
<organism evidence="3 4">
    <name type="scientific">Teratosphaeria nubilosa</name>
    <dbReference type="NCBI Taxonomy" id="161662"/>
    <lineage>
        <taxon>Eukaryota</taxon>
        <taxon>Fungi</taxon>
        <taxon>Dikarya</taxon>
        <taxon>Ascomycota</taxon>
        <taxon>Pezizomycotina</taxon>
        <taxon>Dothideomycetes</taxon>
        <taxon>Dothideomycetidae</taxon>
        <taxon>Mycosphaerellales</taxon>
        <taxon>Teratosphaeriaceae</taxon>
        <taxon>Teratosphaeria</taxon>
    </lineage>
</organism>
<evidence type="ECO:0000313" key="3">
    <source>
        <dbReference type="EMBL" id="KAF2769622.1"/>
    </source>
</evidence>
<evidence type="ECO:0000256" key="1">
    <source>
        <dbReference type="SAM" id="MobiDB-lite"/>
    </source>
</evidence>
<dbReference type="PANTHER" id="PTHR42085">
    <property type="entry name" value="F-BOX DOMAIN-CONTAINING PROTEIN"/>
    <property type="match status" value="1"/>
</dbReference>
<feature type="domain" description="2EXR" evidence="2">
    <location>
        <begin position="44"/>
        <end position="93"/>
    </location>
</feature>
<keyword evidence="4" id="KW-1185">Reference proteome</keyword>
<feature type="compositionally biased region" description="Polar residues" evidence="1">
    <location>
        <begin position="22"/>
        <end position="38"/>
    </location>
</feature>
<gene>
    <name evidence="3" type="ORF">EJ03DRAFT_327227</name>
</gene>
<name>A0A6G1LAK9_9PEZI</name>
<accession>A0A6G1LAK9</accession>
<feature type="region of interest" description="Disordered" evidence="1">
    <location>
        <begin position="1"/>
        <end position="38"/>
    </location>
</feature>
<dbReference type="EMBL" id="ML995832">
    <property type="protein sequence ID" value="KAF2769622.1"/>
    <property type="molecule type" value="Genomic_DNA"/>
</dbReference>
<dbReference type="Pfam" id="PF20150">
    <property type="entry name" value="2EXR"/>
    <property type="match status" value="1"/>
</dbReference>
<sequence>MAARKKGVVASERPVIKKKTTRSLPARQQTPLSPRSKTPNLLMTLPAELRNNIYEFVLREIRILHVHDKDFQEPALLCVSKEIRSEALPLYYGINNFSIYLNLGDERNIGRLVDWLQSIVRECASSTPFGAWNISFWCGDYLAVLGMLPLFELFHSGRISHSGVAPPSVLLLSSPETKRSAGLSSVLPQPFFRRSSELILHSSGRGSRTLQSSEPLGELLDRLLVLADHAREKAWSKEEFERWFKQAVAQKSAFGKAKGLNALVARKAREKRTASSECAMAKD</sequence>
<evidence type="ECO:0000313" key="4">
    <source>
        <dbReference type="Proteomes" id="UP000799436"/>
    </source>
</evidence>
<dbReference type="PANTHER" id="PTHR42085:SF1">
    <property type="entry name" value="F-BOX DOMAIN-CONTAINING PROTEIN"/>
    <property type="match status" value="1"/>
</dbReference>
<protein>
    <recommendedName>
        <fullName evidence="2">2EXR domain-containing protein</fullName>
    </recommendedName>
</protein>
<reference evidence="3" key="1">
    <citation type="journal article" date="2020" name="Stud. Mycol.">
        <title>101 Dothideomycetes genomes: a test case for predicting lifestyles and emergence of pathogens.</title>
        <authorList>
            <person name="Haridas S."/>
            <person name="Albert R."/>
            <person name="Binder M."/>
            <person name="Bloem J."/>
            <person name="Labutti K."/>
            <person name="Salamov A."/>
            <person name="Andreopoulos B."/>
            <person name="Baker S."/>
            <person name="Barry K."/>
            <person name="Bills G."/>
            <person name="Bluhm B."/>
            <person name="Cannon C."/>
            <person name="Castanera R."/>
            <person name="Culley D."/>
            <person name="Daum C."/>
            <person name="Ezra D."/>
            <person name="Gonzalez J."/>
            <person name="Henrissat B."/>
            <person name="Kuo A."/>
            <person name="Liang C."/>
            <person name="Lipzen A."/>
            <person name="Lutzoni F."/>
            <person name="Magnuson J."/>
            <person name="Mondo S."/>
            <person name="Nolan M."/>
            <person name="Ohm R."/>
            <person name="Pangilinan J."/>
            <person name="Park H.-J."/>
            <person name="Ramirez L."/>
            <person name="Alfaro M."/>
            <person name="Sun H."/>
            <person name="Tritt A."/>
            <person name="Yoshinaga Y."/>
            <person name="Zwiers L.-H."/>
            <person name="Turgeon B."/>
            <person name="Goodwin S."/>
            <person name="Spatafora J."/>
            <person name="Crous P."/>
            <person name="Grigoriev I."/>
        </authorList>
    </citation>
    <scope>NUCLEOTIDE SEQUENCE</scope>
    <source>
        <strain evidence="3">CBS 116005</strain>
    </source>
</reference>
<dbReference type="AlphaFoldDB" id="A0A6G1LAK9"/>
<dbReference type="InterPro" id="IPR038883">
    <property type="entry name" value="AN11006-like"/>
</dbReference>
<dbReference type="Proteomes" id="UP000799436">
    <property type="component" value="Unassembled WGS sequence"/>
</dbReference>
<proteinExistence type="predicted"/>
<dbReference type="OrthoDB" id="62952at2759"/>
<dbReference type="InterPro" id="IPR045518">
    <property type="entry name" value="2EXR"/>
</dbReference>